<evidence type="ECO:0000259" key="1">
    <source>
        <dbReference type="Pfam" id="PF13472"/>
    </source>
</evidence>
<dbReference type="GO" id="GO:0016787">
    <property type="term" value="F:hydrolase activity"/>
    <property type="evidence" value="ECO:0007669"/>
    <property type="project" value="UniProtKB-KW"/>
</dbReference>
<dbReference type="CDD" id="cd01838">
    <property type="entry name" value="Isoamyl_acetate_hydrolase_like"/>
    <property type="match status" value="1"/>
</dbReference>
<dbReference type="InterPro" id="IPR013830">
    <property type="entry name" value="SGNH_hydro"/>
</dbReference>
<keyword evidence="3" id="KW-1185">Reference proteome</keyword>
<dbReference type="PANTHER" id="PTHR14209:SF19">
    <property type="entry name" value="ISOAMYL ACETATE-HYDROLYZING ESTERASE 1 HOMOLOG"/>
    <property type="match status" value="1"/>
</dbReference>
<dbReference type="Gene3D" id="3.40.50.1110">
    <property type="entry name" value="SGNH hydrolase"/>
    <property type="match status" value="1"/>
</dbReference>
<feature type="domain" description="SGNH hydrolase-type esterase" evidence="1">
    <location>
        <begin position="10"/>
        <end position="214"/>
    </location>
</feature>
<sequence>MGAIHDQLLLFGDSITQQSGLGFSAPLQDAYIRRLDVVNRGFSGYNTKMALKVLPSIIPSPEQARIRFLLVFFGANDASLPQAPNKQHVSIDDFKKNLEAIITHPLVVAHEPRIILIAPTPINEHSISLANPGQELARVAATTKSYAEATCEVGEKLRVPVVNLWEIFMSQTGWQADTWKSDDPIPGSMSMAQHKALVALLSDGLHFNPAAYQILFTETMKVISENWPDQVPEKLPMVLPAWNNPQAWEAFEAAT</sequence>
<dbReference type="SUPFAM" id="SSF52266">
    <property type="entry name" value="SGNH hydrolase"/>
    <property type="match status" value="1"/>
</dbReference>
<name>A0A6A6XBG4_9PLEO</name>
<evidence type="ECO:0000313" key="3">
    <source>
        <dbReference type="Proteomes" id="UP000799757"/>
    </source>
</evidence>
<proteinExistence type="predicted"/>
<dbReference type="InterPro" id="IPR045136">
    <property type="entry name" value="Iah1-like"/>
</dbReference>
<dbReference type="PANTHER" id="PTHR14209">
    <property type="entry name" value="ISOAMYL ACETATE-HYDROLYZING ESTERASE 1"/>
    <property type="match status" value="1"/>
</dbReference>
<dbReference type="Pfam" id="PF13472">
    <property type="entry name" value="Lipase_GDSL_2"/>
    <property type="match status" value="1"/>
</dbReference>
<evidence type="ECO:0000313" key="2">
    <source>
        <dbReference type="EMBL" id="KAF2793890.1"/>
    </source>
</evidence>
<organism evidence="2 3">
    <name type="scientific">Melanomma pulvis-pyrius CBS 109.77</name>
    <dbReference type="NCBI Taxonomy" id="1314802"/>
    <lineage>
        <taxon>Eukaryota</taxon>
        <taxon>Fungi</taxon>
        <taxon>Dikarya</taxon>
        <taxon>Ascomycota</taxon>
        <taxon>Pezizomycotina</taxon>
        <taxon>Dothideomycetes</taxon>
        <taxon>Pleosporomycetidae</taxon>
        <taxon>Pleosporales</taxon>
        <taxon>Melanommataceae</taxon>
        <taxon>Melanomma</taxon>
    </lineage>
</organism>
<protein>
    <submittedName>
        <fullName evidence="2">SGNH hydrolase</fullName>
    </submittedName>
</protein>
<reference evidence="2" key="1">
    <citation type="journal article" date="2020" name="Stud. Mycol.">
        <title>101 Dothideomycetes genomes: a test case for predicting lifestyles and emergence of pathogens.</title>
        <authorList>
            <person name="Haridas S."/>
            <person name="Albert R."/>
            <person name="Binder M."/>
            <person name="Bloem J."/>
            <person name="Labutti K."/>
            <person name="Salamov A."/>
            <person name="Andreopoulos B."/>
            <person name="Baker S."/>
            <person name="Barry K."/>
            <person name="Bills G."/>
            <person name="Bluhm B."/>
            <person name="Cannon C."/>
            <person name="Castanera R."/>
            <person name="Culley D."/>
            <person name="Daum C."/>
            <person name="Ezra D."/>
            <person name="Gonzalez J."/>
            <person name="Henrissat B."/>
            <person name="Kuo A."/>
            <person name="Liang C."/>
            <person name="Lipzen A."/>
            <person name="Lutzoni F."/>
            <person name="Magnuson J."/>
            <person name="Mondo S."/>
            <person name="Nolan M."/>
            <person name="Ohm R."/>
            <person name="Pangilinan J."/>
            <person name="Park H.-J."/>
            <person name="Ramirez L."/>
            <person name="Alfaro M."/>
            <person name="Sun H."/>
            <person name="Tritt A."/>
            <person name="Yoshinaga Y."/>
            <person name="Zwiers L.-H."/>
            <person name="Turgeon B."/>
            <person name="Goodwin S."/>
            <person name="Spatafora J."/>
            <person name="Crous P."/>
            <person name="Grigoriev I."/>
        </authorList>
    </citation>
    <scope>NUCLEOTIDE SEQUENCE</scope>
    <source>
        <strain evidence="2">CBS 109.77</strain>
    </source>
</reference>
<dbReference type="AlphaFoldDB" id="A0A6A6XBG4"/>
<dbReference type="OrthoDB" id="671439at2759"/>
<dbReference type="InterPro" id="IPR036514">
    <property type="entry name" value="SGNH_hydro_sf"/>
</dbReference>
<dbReference type="Proteomes" id="UP000799757">
    <property type="component" value="Unassembled WGS sequence"/>
</dbReference>
<accession>A0A6A6XBG4</accession>
<gene>
    <name evidence="2" type="ORF">K505DRAFT_276101</name>
</gene>
<dbReference type="EMBL" id="MU001910">
    <property type="protein sequence ID" value="KAF2793890.1"/>
    <property type="molecule type" value="Genomic_DNA"/>
</dbReference>
<keyword evidence="2" id="KW-0378">Hydrolase</keyword>